<sequence length="134" mass="14741">MSTESTAPTAGYVLGGLHHVQLAVPPGTEDLCRRFWGDVLGMTELEKPPVLAARGGCWFRGGGLEVHLGVEQDFAPARKAHPGILVRSLRALAERLEECGHEVTWDGEFPGHDRFYAYDNVGNRLEFMEPRPAS</sequence>
<protein>
    <submittedName>
        <fullName evidence="1">Glyoxalase/bleomycin resistance protein</fullName>
    </submittedName>
</protein>
<dbReference type="KEGG" id="spri:SPRI_4469"/>
<dbReference type="OrthoDB" id="9813630at2"/>
<dbReference type="AlphaFoldDB" id="A0A0M4DU75"/>
<dbReference type="PANTHER" id="PTHR39175">
    <property type="entry name" value="FAMILY PROTEIN, PUTATIVE (AFU_ORTHOLOGUE AFUA_3G15060)-RELATED"/>
    <property type="match status" value="1"/>
</dbReference>
<proteinExistence type="predicted"/>
<dbReference type="Gene3D" id="3.10.180.10">
    <property type="entry name" value="2,3-Dihydroxybiphenyl 1,2-Dioxygenase, domain 1"/>
    <property type="match status" value="1"/>
</dbReference>
<dbReference type="STRING" id="38300.SPRI_4469"/>
<evidence type="ECO:0000313" key="1">
    <source>
        <dbReference type="EMBL" id="ALC22775.1"/>
    </source>
</evidence>
<dbReference type="Proteomes" id="UP000060513">
    <property type="component" value="Chromosome"/>
</dbReference>
<dbReference type="InterPro" id="IPR029068">
    <property type="entry name" value="Glyas_Bleomycin-R_OHBP_Dase"/>
</dbReference>
<dbReference type="GeneID" id="97234484"/>
<dbReference type="SUPFAM" id="SSF54593">
    <property type="entry name" value="Glyoxalase/Bleomycin resistance protein/Dihydroxybiphenyl dioxygenase"/>
    <property type="match status" value="1"/>
</dbReference>
<accession>A0A0M4DU75</accession>
<dbReference type="EMBL" id="CP011340">
    <property type="protein sequence ID" value="ALC22775.1"/>
    <property type="molecule type" value="Genomic_DNA"/>
</dbReference>
<dbReference type="RefSeq" id="WP_005316720.1">
    <property type="nucleotide sequence ID" value="NZ_CP011340.1"/>
</dbReference>
<dbReference type="PROSITE" id="PS51819">
    <property type="entry name" value="VOC"/>
    <property type="match status" value="1"/>
</dbReference>
<evidence type="ECO:0000313" key="2">
    <source>
        <dbReference type="Proteomes" id="UP000060513"/>
    </source>
</evidence>
<dbReference type="OMA" id="RGGCWFR"/>
<name>A0A0M4DU75_STRPR</name>
<dbReference type="PATRIC" id="fig|38300.4.peg.4687"/>
<reference evidence="1 2" key="1">
    <citation type="submission" date="2015-08" db="EMBL/GenBank/DDBJ databases">
        <title>Genome sequence of the pristinamycin over-producing bacterium Streptomyces pristinaespiralis HCCB10218.</title>
        <authorList>
            <person name="Tian J."/>
            <person name="Yang J."/>
            <person name="Li L."/>
            <person name="Ruan L."/>
            <person name="Wei W."/>
            <person name="Zheng G."/>
            <person name="Wei Z."/>
            <person name="Yang S."/>
            <person name="Ge M."/>
            <person name="Jiang W."/>
            <person name="Lu Y."/>
        </authorList>
    </citation>
    <scope>NUCLEOTIDE SEQUENCE [LARGE SCALE GENOMIC DNA]</scope>
    <source>
        <strain evidence="1 2">HCCB 10218</strain>
    </source>
</reference>
<dbReference type="PANTHER" id="PTHR39175:SF1">
    <property type="entry name" value="FAMILY PROTEIN, PUTATIVE (AFU_ORTHOLOGUE AFUA_3G15060)-RELATED"/>
    <property type="match status" value="1"/>
</dbReference>
<gene>
    <name evidence="1" type="ORF">SPRI_4469</name>
</gene>
<dbReference type="InterPro" id="IPR037523">
    <property type="entry name" value="VOC_core"/>
</dbReference>
<organism evidence="1">
    <name type="scientific">Streptomyces pristinaespiralis</name>
    <dbReference type="NCBI Taxonomy" id="38300"/>
    <lineage>
        <taxon>Bacteria</taxon>
        <taxon>Bacillati</taxon>
        <taxon>Actinomycetota</taxon>
        <taxon>Actinomycetes</taxon>
        <taxon>Kitasatosporales</taxon>
        <taxon>Streptomycetaceae</taxon>
        <taxon>Streptomyces</taxon>
    </lineage>
</organism>